<protein>
    <submittedName>
        <fullName evidence="2">(Atlantic silverside) hypothetical protein</fullName>
    </submittedName>
</protein>
<name>A0A8S4B011_9TELE</name>
<dbReference type="OrthoDB" id="2148342at2759"/>
<organism evidence="2 3">
    <name type="scientific">Menidia menidia</name>
    <name type="common">Atlantic silverside</name>
    <dbReference type="NCBI Taxonomy" id="238744"/>
    <lineage>
        <taxon>Eukaryota</taxon>
        <taxon>Metazoa</taxon>
        <taxon>Chordata</taxon>
        <taxon>Craniata</taxon>
        <taxon>Vertebrata</taxon>
        <taxon>Euteleostomi</taxon>
        <taxon>Actinopterygii</taxon>
        <taxon>Neopterygii</taxon>
        <taxon>Teleostei</taxon>
        <taxon>Neoteleostei</taxon>
        <taxon>Acanthomorphata</taxon>
        <taxon>Ovalentaria</taxon>
        <taxon>Atherinomorphae</taxon>
        <taxon>Atheriniformes</taxon>
        <taxon>Atherinopsidae</taxon>
        <taxon>Menidiinae</taxon>
        <taxon>Menidia</taxon>
    </lineage>
</organism>
<dbReference type="AlphaFoldDB" id="A0A8S4B011"/>
<proteinExistence type="predicted"/>
<comment type="caution">
    <text evidence="2">The sequence shown here is derived from an EMBL/GenBank/DDBJ whole genome shotgun (WGS) entry which is preliminary data.</text>
</comment>
<accession>A0A8S4B011</accession>
<dbReference type="Proteomes" id="UP000677803">
    <property type="component" value="Unassembled WGS sequence"/>
</dbReference>
<dbReference type="InterPro" id="IPR053084">
    <property type="entry name" value="AKAP"/>
</dbReference>
<dbReference type="InterPro" id="IPR025663">
    <property type="entry name" value="AKAP_28"/>
</dbReference>
<reference evidence="2" key="1">
    <citation type="submission" date="2021-05" db="EMBL/GenBank/DDBJ databases">
        <authorList>
            <person name="Tigano A."/>
        </authorList>
    </citation>
    <scope>NUCLEOTIDE SEQUENCE</scope>
</reference>
<dbReference type="Pfam" id="PF14469">
    <property type="entry name" value="AKAP28"/>
    <property type="match status" value="1"/>
</dbReference>
<evidence type="ECO:0000256" key="1">
    <source>
        <dbReference type="SAM" id="MobiDB-lite"/>
    </source>
</evidence>
<dbReference type="PANTHER" id="PTHR35075">
    <property type="entry name" value="A-KINASE ANCHOR PROTEIN 14"/>
    <property type="match status" value="1"/>
</dbReference>
<gene>
    <name evidence="2" type="ORF">MMEN_LOCUS11458</name>
</gene>
<evidence type="ECO:0000313" key="2">
    <source>
        <dbReference type="EMBL" id="CAG5927648.1"/>
    </source>
</evidence>
<dbReference type="GO" id="GO:0005952">
    <property type="term" value="C:cAMP-dependent protein kinase complex"/>
    <property type="evidence" value="ECO:0007669"/>
    <property type="project" value="TreeGrafter"/>
</dbReference>
<feature type="region of interest" description="Disordered" evidence="1">
    <location>
        <begin position="1"/>
        <end position="36"/>
    </location>
</feature>
<dbReference type="PANTHER" id="PTHR35075:SF1">
    <property type="entry name" value="A-KINASE ANCHOR PROTEIN 14"/>
    <property type="match status" value="1"/>
</dbReference>
<dbReference type="EMBL" id="CAJRST010011113">
    <property type="protein sequence ID" value="CAG5927648.1"/>
    <property type="molecule type" value="Genomic_DNA"/>
</dbReference>
<evidence type="ECO:0000313" key="3">
    <source>
        <dbReference type="Proteomes" id="UP000677803"/>
    </source>
</evidence>
<sequence>MDRHSHHLTAESRLLVQASAERRHRGNQDEETVTSHWPSREDFTVRAGKERIEAYIQTWEIPSSWLHSLDFLHSTEDENSTIYHYRARFSTPTPSKPIQGTASVYFAVEAPQNKPKETPVEVHFIVESNRLVHTPGQCRFRERWLADVIESKALLGRAFEAAGFKHVATER</sequence>
<dbReference type="GO" id="GO:0034237">
    <property type="term" value="F:protein kinase A regulatory subunit binding"/>
    <property type="evidence" value="ECO:0007669"/>
    <property type="project" value="TreeGrafter"/>
</dbReference>
<keyword evidence="3" id="KW-1185">Reference proteome</keyword>